<gene>
    <name evidence="2" type="ORF">WMO66_00410</name>
</gene>
<comment type="caution">
    <text evidence="2">The sequence shown here is derived from an EMBL/GenBank/DDBJ whole genome shotgun (WGS) entry which is preliminary data.</text>
</comment>
<dbReference type="EMBL" id="JBBMFF010000039">
    <property type="protein sequence ID" value="MEQ2509718.1"/>
    <property type="molecule type" value="Genomic_DNA"/>
</dbReference>
<sequence length="72" mass="7665">MAVKIEKDTIIGDVLDLAPETAPLFQAIGMHCLGCPASRGESVEEACMVHGVDPDAFLAQVNHFIEAVEANK</sequence>
<dbReference type="InterPro" id="IPR023883">
    <property type="entry name" value="CHP03980_redox-disulphide"/>
</dbReference>
<reference evidence="2 3" key="1">
    <citation type="submission" date="2024-03" db="EMBL/GenBank/DDBJ databases">
        <title>Human intestinal bacterial collection.</title>
        <authorList>
            <person name="Pauvert C."/>
            <person name="Hitch T.C.A."/>
            <person name="Clavel T."/>
        </authorList>
    </citation>
    <scope>NUCLEOTIDE SEQUENCE [LARGE SCALE GENOMIC DNA]</scope>
    <source>
        <strain evidence="2 3">CLA-AA-H192</strain>
    </source>
</reference>
<accession>A0ABV1G345</accession>
<dbReference type="PANTHER" id="PTHR39341:SF1">
    <property type="entry name" value="DUF1858 DOMAIN-CONTAINING PROTEIN"/>
    <property type="match status" value="1"/>
</dbReference>
<evidence type="ECO:0000313" key="2">
    <source>
        <dbReference type="EMBL" id="MEQ2509718.1"/>
    </source>
</evidence>
<dbReference type="SUPFAM" id="SSF140683">
    <property type="entry name" value="SP0561-like"/>
    <property type="match status" value="1"/>
</dbReference>
<dbReference type="Gene3D" id="1.10.3910.10">
    <property type="entry name" value="SP0561-like"/>
    <property type="match status" value="1"/>
</dbReference>
<evidence type="ECO:0000259" key="1">
    <source>
        <dbReference type="Pfam" id="PF08984"/>
    </source>
</evidence>
<dbReference type="InterPro" id="IPR038062">
    <property type="entry name" value="ScdA-like_N_sf"/>
</dbReference>
<dbReference type="Pfam" id="PF08984">
    <property type="entry name" value="DUF1858"/>
    <property type="match status" value="1"/>
</dbReference>
<name>A0ABV1G345_9FIRM</name>
<dbReference type="PANTHER" id="PTHR39341">
    <property type="entry name" value="BSL7085 PROTEIN"/>
    <property type="match status" value="1"/>
</dbReference>
<protein>
    <submittedName>
        <fullName evidence="2">DUF1858 domain-containing protein</fullName>
    </submittedName>
</protein>
<dbReference type="InterPro" id="IPR015077">
    <property type="entry name" value="DUF1858"/>
</dbReference>
<evidence type="ECO:0000313" key="3">
    <source>
        <dbReference type="Proteomes" id="UP001491552"/>
    </source>
</evidence>
<organism evidence="2 3">
    <name type="scientific">Faecousia intestinalis</name>
    <dbReference type="NCBI Taxonomy" id="3133167"/>
    <lineage>
        <taxon>Bacteria</taxon>
        <taxon>Bacillati</taxon>
        <taxon>Bacillota</taxon>
        <taxon>Clostridia</taxon>
        <taxon>Eubacteriales</taxon>
        <taxon>Oscillospiraceae</taxon>
        <taxon>Faecousia</taxon>
    </lineage>
</organism>
<dbReference type="RefSeq" id="WP_349134434.1">
    <property type="nucleotide sequence ID" value="NZ_JBBMFF010000039.1"/>
</dbReference>
<proteinExistence type="predicted"/>
<keyword evidence="3" id="KW-1185">Reference proteome</keyword>
<feature type="domain" description="DUF1858" evidence="1">
    <location>
        <begin position="5"/>
        <end position="57"/>
    </location>
</feature>
<dbReference type="Proteomes" id="UP001491552">
    <property type="component" value="Unassembled WGS sequence"/>
</dbReference>
<dbReference type="NCBIfam" id="TIGR03980">
    <property type="entry name" value="prismane_assoc"/>
    <property type="match status" value="1"/>
</dbReference>